<dbReference type="InterPro" id="IPR040223">
    <property type="entry name" value="PAR_bZIP"/>
</dbReference>
<evidence type="ECO:0000256" key="5">
    <source>
        <dbReference type="ARBA" id="ARBA00023242"/>
    </source>
</evidence>
<keyword evidence="2" id="KW-0805">Transcription regulation</keyword>
<comment type="caution">
    <text evidence="7">The sequence shown here is derived from an EMBL/GenBank/DDBJ whole genome shotgun (WGS) entry which is preliminary data.</text>
</comment>
<evidence type="ECO:0000256" key="1">
    <source>
        <dbReference type="ARBA" id="ARBA00004123"/>
    </source>
</evidence>
<dbReference type="GO" id="GO:0000978">
    <property type="term" value="F:RNA polymerase II cis-regulatory region sequence-specific DNA binding"/>
    <property type="evidence" value="ECO:0007669"/>
    <property type="project" value="TreeGrafter"/>
</dbReference>
<keyword evidence="5" id="KW-0539">Nucleus</keyword>
<protein>
    <recommendedName>
        <fullName evidence="9">F-box domain-containing protein</fullName>
    </recommendedName>
</protein>
<keyword evidence="8" id="KW-1185">Reference proteome</keyword>
<feature type="region of interest" description="Disordered" evidence="6">
    <location>
        <begin position="135"/>
        <end position="155"/>
    </location>
</feature>
<gene>
    <name evidence="7" type="ORF">PCANC_00531</name>
</gene>
<evidence type="ECO:0000256" key="4">
    <source>
        <dbReference type="ARBA" id="ARBA00023163"/>
    </source>
</evidence>
<accession>A0A2N5W7T1</accession>
<name>A0A2N5W7T1_9BASI</name>
<evidence type="ECO:0000256" key="3">
    <source>
        <dbReference type="ARBA" id="ARBA00023125"/>
    </source>
</evidence>
<dbReference type="PANTHER" id="PTHR11988:SF27">
    <property type="entry name" value="GH27708P"/>
    <property type="match status" value="1"/>
</dbReference>
<dbReference type="EMBL" id="PGCJ01000003">
    <property type="protein sequence ID" value="PLW58311.1"/>
    <property type="molecule type" value="Genomic_DNA"/>
</dbReference>
<dbReference type="PANTHER" id="PTHR11988">
    <property type="entry name" value="THYROTROPH EMBRYONIC FACTOR RELATED"/>
    <property type="match status" value="1"/>
</dbReference>
<keyword evidence="3" id="KW-0238">DNA-binding</keyword>
<dbReference type="AlphaFoldDB" id="A0A2N5W7T1"/>
<keyword evidence="4" id="KW-0804">Transcription</keyword>
<dbReference type="OrthoDB" id="2529772at2759"/>
<evidence type="ECO:0000256" key="2">
    <source>
        <dbReference type="ARBA" id="ARBA00023015"/>
    </source>
</evidence>
<reference evidence="7 8" key="1">
    <citation type="submission" date="2017-11" db="EMBL/GenBank/DDBJ databases">
        <title>De novo assembly and phasing of dikaryotic genomes from two isolates of Puccinia coronata f. sp. avenae, the causal agent of oat crown rust.</title>
        <authorList>
            <person name="Miller M.E."/>
            <person name="Zhang Y."/>
            <person name="Omidvar V."/>
            <person name="Sperschneider J."/>
            <person name="Schwessinger B."/>
            <person name="Raley C."/>
            <person name="Palmer J.M."/>
            <person name="Garnica D."/>
            <person name="Upadhyaya N."/>
            <person name="Rathjen J."/>
            <person name="Taylor J.M."/>
            <person name="Park R.F."/>
            <person name="Dodds P.N."/>
            <person name="Hirsch C.D."/>
            <person name="Kianian S.F."/>
            <person name="Figueroa M."/>
        </authorList>
    </citation>
    <scope>NUCLEOTIDE SEQUENCE [LARGE SCALE GENOMIC DNA]</scope>
    <source>
        <strain evidence="7">12NC29</strain>
    </source>
</reference>
<comment type="subcellular location">
    <subcellularLocation>
        <location evidence="1">Nucleus</location>
    </subcellularLocation>
</comment>
<dbReference type="Proteomes" id="UP000235388">
    <property type="component" value="Unassembled WGS sequence"/>
</dbReference>
<dbReference type="GO" id="GO:0000981">
    <property type="term" value="F:DNA-binding transcription factor activity, RNA polymerase II-specific"/>
    <property type="evidence" value="ECO:0007669"/>
    <property type="project" value="TreeGrafter"/>
</dbReference>
<dbReference type="GO" id="GO:0005634">
    <property type="term" value="C:nucleus"/>
    <property type="evidence" value="ECO:0007669"/>
    <property type="project" value="UniProtKB-SubCell"/>
</dbReference>
<sequence length="243" mass="28043">MAWATLNDLPAELIFRIIQYVFYPDPKPLPEAHNHCQTRTLSFDRWHHVLDHTEINGSGHKPRPYDERIIPPPVSLEAGQEPDSWRRPLPLQPLLWLSLINRTFRSCVQELLFKNVNLQNTRTARMFLKALTCVPPHEDKSPRQRQKRDKGPSRVSQYVQTLQFTWGSHRSPGKTSASLFCKIIQSCPLLENICISTNLLLACKENILEALASKPFIKDIIIHSITERDNSIFQWQAHDVVLG</sequence>
<evidence type="ECO:0000313" key="7">
    <source>
        <dbReference type="EMBL" id="PLW58311.1"/>
    </source>
</evidence>
<organism evidence="7 8">
    <name type="scientific">Puccinia coronata f. sp. avenae</name>
    <dbReference type="NCBI Taxonomy" id="200324"/>
    <lineage>
        <taxon>Eukaryota</taxon>
        <taxon>Fungi</taxon>
        <taxon>Dikarya</taxon>
        <taxon>Basidiomycota</taxon>
        <taxon>Pucciniomycotina</taxon>
        <taxon>Pucciniomycetes</taxon>
        <taxon>Pucciniales</taxon>
        <taxon>Pucciniaceae</taxon>
        <taxon>Puccinia</taxon>
    </lineage>
</organism>
<evidence type="ECO:0000313" key="8">
    <source>
        <dbReference type="Proteomes" id="UP000235388"/>
    </source>
</evidence>
<evidence type="ECO:0008006" key="9">
    <source>
        <dbReference type="Google" id="ProtNLM"/>
    </source>
</evidence>
<proteinExistence type="predicted"/>
<evidence type="ECO:0000256" key="6">
    <source>
        <dbReference type="SAM" id="MobiDB-lite"/>
    </source>
</evidence>